<reference evidence="1 2" key="1">
    <citation type="journal article" date="2019" name="Nat. Plants">
        <title>Genome sequencing of Musa balbisiana reveals subgenome evolution and function divergence in polyploid bananas.</title>
        <authorList>
            <person name="Yao X."/>
        </authorList>
    </citation>
    <scope>NUCLEOTIDE SEQUENCE [LARGE SCALE GENOMIC DNA]</scope>
    <source>
        <strain evidence="2">cv. DH-PKW</strain>
        <tissue evidence="1">Leaves</tissue>
    </source>
</reference>
<sequence>MGNKELTVARNAGSNISTHICKARTKNLIFAKENGENKHEYKSQTKTTSHGADLQISISEMTSSSDLIRPVIISLR</sequence>
<proteinExistence type="predicted"/>
<protein>
    <submittedName>
        <fullName evidence="1">Uncharacterized protein</fullName>
    </submittedName>
</protein>
<dbReference type="Proteomes" id="UP000317650">
    <property type="component" value="Chromosome 4"/>
</dbReference>
<gene>
    <name evidence="1" type="ORF">C4D60_Mb04t24010</name>
</gene>
<evidence type="ECO:0000313" key="1">
    <source>
        <dbReference type="EMBL" id="THU73546.1"/>
    </source>
</evidence>
<keyword evidence="2" id="KW-1185">Reference proteome</keyword>
<dbReference type="AlphaFoldDB" id="A0A4S8KE82"/>
<comment type="caution">
    <text evidence="1">The sequence shown here is derived from an EMBL/GenBank/DDBJ whole genome shotgun (WGS) entry which is preliminary data.</text>
</comment>
<dbReference type="EMBL" id="PYDT01000001">
    <property type="protein sequence ID" value="THU73546.1"/>
    <property type="molecule type" value="Genomic_DNA"/>
</dbReference>
<organism evidence="1 2">
    <name type="scientific">Musa balbisiana</name>
    <name type="common">Banana</name>
    <dbReference type="NCBI Taxonomy" id="52838"/>
    <lineage>
        <taxon>Eukaryota</taxon>
        <taxon>Viridiplantae</taxon>
        <taxon>Streptophyta</taxon>
        <taxon>Embryophyta</taxon>
        <taxon>Tracheophyta</taxon>
        <taxon>Spermatophyta</taxon>
        <taxon>Magnoliopsida</taxon>
        <taxon>Liliopsida</taxon>
        <taxon>Zingiberales</taxon>
        <taxon>Musaceae</taxon>
        <taxon>Musa</taxon>
    </lineage>
</organism>
<name>A0A4S8KE82_MUSBA</name>
<accession>A0A4S8KE82</accession>
<evidence type="ECO:0000313" key="2">
    <source>
        <dbReference type="Proteomes" id="UP000317650"/>
    </source>
</evidence>